<dbReference type="EMBL" id="SNRY01006166">
    <property type="protein sequence ID" value="KAA6313199.1"/>
    <property type="molecule type" value="Genomic_DNA"/>
</dbReference>
<comment type="caution">
    <text evidence="1">The sequence shown here is derived from an EMBL/GenBank/DDBJ whole genome shotgun (WGS) entry which is preliminary data.</text>
</comment>
<name>A0A5J4PWW0_9ZZZZ</name>
<evidence type="ECO:0000313" key="1">
    <source>
        <dbReference type="EMBL" id="KAA6313199.1"/>
    </source>
</evidence>
<protein>
    <submittedName>
        <fullName evidence="1">Uncharacterized protein</fullName>
    </submittedName>
</protein>
<reference evidence="1" key="1">
    <citation type="submission" date="2019-03" db="EMBL/GenBank/DDBJ databases">
        <title>Single cell metagenomics reveals metabolic interactions within the superorganism composed of flagellate Streblomastix strix and complex community of Bacteroidetes bacteria on its surface.</title>
        <authorList>
            <person name="Treitli S.C."/>
            <person name="Kolisko M."/>
            <person name="Husnik F."/>
            <person name="Keeling P."/>
            <person name="Hampl V."/>
        </authorList>
    </citation>
    <scope>NUCLEOTIDE SEQUENCE</scope>
    <source>
        <strain evidence="1">STM</strain>
    </source>
</reference>
<proteinExistence type="predicted"/>
<accession>A0A5J4PWW0</accession>
<sequence length="78" mass="8575">MKAKRFNRSFGKNDLQALLLELQSFPLLQELVEAGGIHIHIHWNVQTIGNVSNSVLVGVNVPGNDNNINPVNQTGQTD</sequence>
<dbReference type="AlphaFoldDB" id="A0A5J4PWW0"/>
<gene>
    <name evidence="1" type="ORF">EZS27_035989</name>
</gene>
<organism evidence="1">
    <name type="scientific">termite gut metagenome</name>
    <dbReference type="NCBI Taxonomy" id="433724"/>
    <lineage>
        <taxon>unclassified sequences</taxon>
        <taxon>metagenomes</taxon>
        <taxon>organismal metagenomes</taxon>
    </lineage>
</organism>